<feature type="domain" description="ELK" evidence="9">
    <location>
        <begin position="224"/>
        <end position="244"/>
    </location>
</feature>
<dbReference type="Pfam" id="PF05920">
    <property type="entry name" value="Homeobox_KN"/>
    <property type="match status" value="1"/>
</dbReference>
<dbReference type="InterPro" id="IPR005539">
    <property type="entry name" value="ELK_dom"/>
</dbReference>
<feature type="domain" description="Homeobox" evidence="8">
    <location>
        <begin position="244"/>
        <end position="307"/>
    </location>
</feature>
<comment type="subcellular location">
    <subcellularLocation>
        <location evidence="1 5">Nucleus</location>
    </subcellularLocation>
</comment>
<name>A0A8T0N8L2_PANVG</name>
<feature type="region of interest" description="Disordered" evidence="7">
    <location>
        <begin position="1"/>
        <end position="30"/>
    </location>
</feature>
<evidence type="ECO:0000259" key="9">
    <source>
        <dbReference type="PROSITE" id="PS51213"/>
    </source>
</evidence>
<dbReference type="SMART" id="SM00389">
    <property type="entry name" value="HOX"/>
    <property type="match status" value="1"/>
</dbReference>
<dbReference type="InterPro" id="IPR001356">
    <property type="entry name" value="HD"/>
</dbReference>
<evidence type="ECO:0000256" key="7">
    <source>
        <dbReference type="SAM" id="MobiDB-lite"/>
    </source>
</evidence>
<comment type="caution">
    <text evidence="10">The sequence shown here is derived from an EMBL/GenBank/DDBJ whole genome shotgun (WGS) entry which is preliminary data.</text>
</comment>
<feature type="region of interest" description="Disordered" evidence="7">
    <location>
        <begin position="197"/>
        <end position="218"/>
    </location>
</feature>
<dbReference type="GO" id="GO:0003677">
    <property type="term" value="F:DNA binding"/>
    <property type="evidence" value="ECO:0007669"/>
    <property type="project" value="UniProtKB-UniRule"/>
</dbReference>
<dbReference type="SMART" id="SM01188">
    <property type="entry name" value="ELK"/>
    <property type="match status" value="1"/>
</dbReference>
<gene>
    <name evidence="10" type="ORF">PVAP13_9KG039303</name>
</gene>
<proteinExistence type="inferred from homology"/>
<dbReference type="OrthoDB" id="10056939at2759"/>
<dbReference type="InterPro" id="IPR017970">
    <property type="entry name" value="Homeobox_CS"/>
</dbReference>
<dbReference type="PROSITE" id="PS00027">
    <property type="entry name" value="HOMEOBOX_1"/>
    <property type="match status" value="1"/>
</dbReference>
<dbReference type="PROSITE" id="PS51213">
    <property type="entry name" value="ELK"/>
    <property type="match status" value="1"/>
</dbReference>
<evidence type="ECO:0000256" key="1">
    <source>
        <dbReference type="ARBA" id="ARBA00004123"/>
    </source>
</evidence>
<dbReference type="InterPro" id="IPR008422">
    <property type="entry name" value="KN_HD"/>
</dbReference>
<dbReference type="Pfam" id="PF03790">
    <property type="entry name" value="KNOX1"/>
    <property type="match status" value="1"/>
</dbReference>
<evidence type="ECO:0000256" key="5">
    <source>
        <dbReference type="PROSITE-ProRule" id="PRU00108"/>
    </source>
</evidence>
<organism evidence="10 11">
    <name type="scientific">Panicum virgatum</name>
    <name type="common">Blackwell switchgrass</name>
    <dbReference type="NCBI Taxonomy" id="38727"/>
    <lineage>
        <taxon>Eukaryota</taxon>
        <taxon>Viridiplantae</taxon>
        <taxon>Streptophyta</taxon>
        <taxon>Embryophyta</taxon>
        <taxon>Tracheophyta</taxon>
        <taxon>Spermatophyta</taxon>
        <taxon>Magnoliopsida</taxon>
        <taxon>Liliopsida</taxon>
        <taxon>Poales</taxon>
        <taxon>Poaceae</taxon>
        <taxon>PACMAD clade</taxon>
        <taxon>Panicoideae</taxon>
        <taxon>Panicodae</taxon>
        <taxon>Paniceae</taxon>
        <taxon>Panicinae</taxon>
        <taxon>Panicum</taxon>
        <taxon>Panicum sect. Hiantes</taxon>
    </lineage>
</organism>
<keyword evidence="2 5" id="KW-0238">DNA-binding</keyword>
<keyword evidence="4 5" id="KW-0539">Nucleus</keyword>
<dbReference type="SMART" id="SM01255">
    <property type="entry name" value="KNOX1"/>
    <property type="match status" value="1"/>
</dbReference>
<dbReference type="Gene3D" id="1.10.10.60">
    <property type="entry name" value="Homeodomain-like"/>
    <property type="match status" value="1"/>
</dbReference>
<feature type="DNA-binding region" description="Homeobox; TALE-type" evidence="5">
    <location>
        <begin position="245"/>
        <end position="308"/>
    </location>
</feature>
<comment type="similarity">
    <text evidence="6">Belongs to the TALE/KNOX homeobox family.</text>
</comment>
<dbReference type="EMBL" id="CM029053">
    <property type="protein sequence ID" value="KAG2546201.1"/>
    <property type="molecule type" value="Genomic_DNA"/>
</dbReference>
<evidence type="ECO:0000256" key="2">
    <source>
        <dbReference type="ARBA" id="ARBA00023125"/>
    </source>
</evidence>
<keyword evidence="3 5" id="KW-0371">Homeobox</keyword>
<dbReference type="PROSITE" id="PS50071">
    <property type="entry name" value="HOMEOBOX_2"/>
    <property type="match status" value="1"/>
</dbReference>
<dbReference type="InterPro" id="IPR005541">
    <property type="entry name" value="KNOX2"/>
</dbReference>
<dbReference type="InterPro" id="IPR005540">
    <property type="entry name" value="KNOX1"/>
</dbReference>
<evidence type="ECO:0000313" key="10">
    <source>
        <dbReference type="EMBL" id="KAG2546201.1"/>
    </source>
</evidence>
<accession>A0A8T0N8L2</accession>
<dbReference type="GO" id="GO:0000981">
    <property type="term" value="F:DNA-binding transcription factor activity, RNA polymerase II-specific"/>
    <property type="evidence" value="ECO:0007669"/>
    <property type="project" value="InterPro"/>
</dbReference>
<dbReference type="GO" id="GO:0005634">
    <property type="term" value="C:nucleus"/>
    <property type="evidence" value="ECO:0007669"/>
    <property type="project" value="UniProtKB-SubCell"/>
</dbReference>
<sequence>MEDLTDLGGRGHPAGAARPTPGSPFPSSSKVSVQVFTVPSSASGGGARAQVVAPAILHESSGSGHGVRGGDLDPVKAKIVSHPRYHGLLAAFLDCHKVGCPPEAAEEIAAAAREREAWQRAAAAGDGARTGPDPELDQFMDSYCELLVAWKEELSRPLREAKEFLTTVESQLNSITSSGPPLGALISADDKIGLNDFSDDNEEEGSGMESEEALGIDPCSDDKELKRRLLKKYRGFLGNLRKELCKKRKKGKLPKEARQKLLSWWELHYRWPYPSEMEKIALAESTGLEQKQINNWFINQRKRHWKPSEEMQFAVMDGFHHPAPQNAAAALYVDARLVGAAAPAMFFARPDHGAHDLWHN</sequence>
<dbReference type="SMART" id="SM01256">
    <property type="entry name" value="KNOX2"/>
    <property type="match status" value="1"/>
</dbReference>
<reference evidence="10" key="1">
    <citation type="submission" date="2020-05" db="EMBL/GenBank/DDBJ databases">
        <title>WGS assembly of Panicum virgatum.</title>
        <authorList>
            <person name="Lovell J.T."/>
            <person name="Jenkins J."/>
            <person name="Shu S."/>
            <person name="Juenger T.E."/>
            <person name="Schmutz J."/>
        </authorList>
    </citation>
    <scope>NUCLEOTIDE SEQUENCE</scope>
    <source>
        <strain evidence="10">AP13</strain>
    </source>
</reference>
<evidence type="ECO:0000256" key="3">
    <source>
        <dbReference type="ARBA" id="ARBA00023155"/>
    </source>
</evidence>
<dbReference type="SUPFAM" id="SSF46689">
    <property type="entry name" value="Homeodomain-like"/>
    <property type="match status" value="1"/>
</dbReference>
<keyword evidence="11" id="KW-1185">Reference proteome</keyword>
<feature type="compositionally biased region" description="Acidic residues" evidence="7">
    <location>
        <begin position="197"/>
        <end position="214"/>
    </location>
</feature>
<evidence type="ECO:0000313" key="11">
    <source>
        <dbReference type="Proteomes" id="UP000823388"/>
    </source>
</evidence>
<dbReference type="CDD" id="cd00086">
    <property type="entry name" value="homeodomain"/>
    <property type="match status" value="1"/>
</dbReference>
<dbReference type="PANTHER" id="PTHR11850">
    <property type="entry name" value="HOMEOBOX PROTEIN TRANSCRIPTION FACTORS"/>
    <property type="match status" value="1"/>
</dbReference>
<dbReference type="FunFam" id="1.10.10.60:FF:000076">
    <property type="entry name" value="Homeobox protein knotted-1-like 2"/>
    <property type="match status" value="1"/>
</dbReference>
<protein>
    <submittedName>
        <fullName evidence="10">Uncharacterized protein</fullName>
    </submittedName>
</protein>
<dbReference type="InterPro" id="IPR050224">
    <property type="entry name" value="TALE_homeobox"/>
</dbReference>
<dbReference type="Pfam" id="PF03791">
    <property type="entry name" value="KNOX2"/>
    <property type="match status" value="1"/>
</dbReference>
<dbReference type="Proteomes" id="UP000823388">
    <property type="component" value="Chromosome 9K"/>
</dbReference>
<dbReference type="AlphaFoldDB" id="A0A8T0N8L2"/>
<dbReference type="InterPro" id="IPR009057">
    <property type="entry name" value="Homeodomain-like_sf"/>
</dbReference>
<evidence type="ECO:0000256" key="6">
    <source>
        <dbReference type="PROSITE-ProRule" id="PRU00559"/>
    </source>
</evidence>
<evidence type="ECO:0000256" key="4">
    <source>
        <dbReference type="ARBA" id="ARBA00023242"/>
    </source>
</evidence>
<evidence type="ECO:0000259" key="8">
    <source>
        <dbReference type="PROSITE" id="PS50071"/>
    </source>
</evidence>